<keyword evidence="4 8" id="KW-1133">Transmembrane helix</keyword>
<evidence type="ECO:0000256" key="5">
    <source>
        <dbReference type="ARBA" id="ARBA00023136"/>
    </source>
</evidence>
<feature type="region of interest" description="Disordered" evidence="7">
    <location>
        <begin position="1359"/>
        <end position="1422"/>
    </location>
</feature>
<feature type="compositionally biased region" description="Low complexity" evidence="7">
    <location>
        <begin position="1297"/>
        <end position="1316"/>
    </location>
</feature>
<name>A0A5A8CBB8_CAFRO</name>
<feature type="compositionally biased region" description="Basic and acidic residues" evidence="7">
    <location>
        <begin position="831"/>
        <end position="844"/>
    </location>
</feature>
<feature type="transmembrane region" description="Helical" evidence="8">
    <location>
        <begin position="426"/>
        <end position="445"/>
    </location>
</feature>
<dbReference type="GO" id="GO:0001653">
    <property type="term" value="F:peptide receptor activity"/>
    <property type="evidence" value="ECO:0007669"/>
    <property type="project" value="TreeGrafter"/>
</dbReference>
<evidence type="ECO:0000256" key="7">
    <source>
        <dbReference type="SAM" id="MobiDB-lite"/>
    </source>
</evidence>
<feature type="compositionally biased region" description="Low complexity" evidence="7">
    <location>
        <begin position="1373"/>
        <end position="1384"/>
    </location>
</feature>
<feature type="transmembrane region" description="Helical" evidence="8">
    <location>
        <begin position="457"/>
        <end position="477"/>
    </location>
</feature>
<evidence type="ECO:0000256" key="2">
    <source>
        <dbReference type="ARBA" id="ARBA00022692"/>
    </source>
</evidence>
<evidence type="ECO:0000259" key="9">
    <source>
        <dbReference type="PROSITE" id="PS50125"/>
    </source>
</evidence>
<dbReference type="Gene3D" id="3.30.70.1230">
    <property type="entry name" value="Nucleotide cyclase"/>
    <property type="match status" value="2"/>
</dbReference>
<keyword evidence="2 8" id="KW-0812">Transmembrane</keyword>
<evidence type="ECO:0000256" key="6">
    <source>
        <dbReference type="ARBA" id="ARBA00023239"/>
    </source>
</evidence>
<dbReference type="Proteomes" id="UP000323011">
    <property type="component" value="Unassembled WGS sequence"/>
</dbReference>
<feature type="domain" description="Guanylate cyclase" evidence="9">
    <location>
        <begin position="696"/>
        <end position="753"/>
    </location>
</feature>
<proteinExistence type="predicted"/>
<feature type="region of interest" description="Disordered" evidence="7">
    <location>
        <begin position="760"/>
        <end position="865"/>
    </location>
</feature>
<protein>
    <recommendedName>
        <fullName evidence="9">Guanylate cyclase domain-containing protein</fullName>
    </recommendedName>
</protein>
<feature type="region of interest" description="Disordered" evidence="7">
    <location>
        <begin position="1"/>
        <end position="90"/>
    </location>
</feature>
<feature type="compositionally biased region" description="Gly residues" evidence="7">
    <location>
        <begin position="16"/>
        <end position="26"/>
    </location>
</feature>
<evidence type="ECO:0000313" key="11">
    <source>
        <dbReference type="Proteomes" id="UP000323011"/>
    </source>
</evidence>
<evidence type="ECO:0000313" key="10">
    <source>
        <dbReference type="EMBL" id="KAA0149081.1"/>
    </source>
</evidence>
<dbReference type="InterPro" id="IPR029787">
    <property type="entry name" value="Nucleotide_cyclase"/>
</dbReference>
<dbReference type="PANTHER" id="PTHR11920">
    <property type="entry name" value="GUANYLYL CYCLASE"/>
    <property type="match status" value="1"/>
</dbReference>
<feature type="compositionally biased region" description="Polar residues" evidence="7">
    <location>
        <begin position="46"/>
        <end position="61"/>
    </location>
</feature>
<evidence type="ECO:0000256" key="4">
    <source>
        <dbReference type="ARBA" id="ARBA00022989"/>
    </source>
</evidence>
<feature type="transmembrane region" description="Helical" evidence="8">
    <location>
        <begin position="622"/>
        <end position="642"/>
    </location>
</feature>
<feature type="compositionally biased region" description="Low complexity" evidence="7">
    <location>
        <begin position="1263"/>
        <end position="1276"/>
    </location>
</feature>
<dbReference type="PROSITE" id="PS50125">
    <property type="entry name" value="GUANYLATE_CYCLASE_2"/>
    <property type="match status" value="2"/>
</dbReference>
<feature type="compositionally biased region" description="Basic residues" evidence="7">
    <location>
        <begin position="845"/>
        <end position="856"/>
    </location>
</feature>
<keyword evidence="6" id="KW-0456">Lyase</keyword>
<feature type="transmembrane region" description="Helical" evidence="8">
    <location>
        <begin position="493"/>
        <end position="513"/>
    </location>
</feature>
<feature type="compositionally biased region" description="Gly residues" evidence="7">
    <location>
        <begin position="313"/>
        <end position="324"/>
    </location>
</feature>
<feature type="region of interest" description="Disordered" evidence="7">
    <location>
        <begin position="105"/>
        <end position="132"/>
    </location>
</feature>
<feature type="domain" description="Guanylate cyclase" evidence="9">
    <location>
        <begin position="1118"/>
        <end position="1155"/>
    </location>
</feature>
<sequence length="1457" mass="148546">MLAGSLASPGSLPDGDGPGRGGGGGTSAVPGDAAAGSGGLVPPDSVLQQALASGRVSTASDRGSHGAAAALGAHVGSSGKGSSSNSRLDPALSVVREDAVFALAAGASSSRSPSSGPRRQGQDATSGIGSPHSVVSEHVTTRHVVHASAHERGRSSGDLASHRASAAANRTTTRSTTAASPTDGGVGAAQVTSRAAARGRSARTAPTAPSPVPILDEADAAGDAAAPALLSASWAVQRQHSTTADALLADAKASSGHFGSGVVPHVTDDAPHAARARLLSEGGDVTALALAADPASHRVQMRRHRRRTLEQIGMGGATNSGGTGARSQQAEAPARSPTASWGRRGGSRAHTATPSGSRDYGAPQSLEVALAAEQEDEEQAAFQEDLEWWERLPPAIQRLGWMAQDDEEEFSEFRVNNTLSTLAKDVTRLGLCVLVFIVVIISTAYAQNGGLPAEATWILFLSVLVAVAAVAGLLWCTRSRLMSEATSKQARRLLDAVSCSAQLVIGAVGFLAVELARVPGDFGAQGCLVRDPFSGLITTSSALPPDLLVHDARTIFLPAAVFLVASAAFFSSSLTAEMATHTVIVATVVSCIHVRVAMGLSVCCIPDAHANGLGYPFFDETGLGSATALLLLLWLLLVGSAFNRESTERAAFLTAAATLEAVKGVDVALCNLFPVPVAAAIKAGRPVRPKLHRNVAVMWCDLVGFTDLSTRKSPTELLELLTKIYTAFECLCDVVQVIKVDTVGDAFVVVAGMFEDEEGNPLDPRTALGIESSSSEGSSEFDSDYDSDSSKDAPGDAEAESVGHSIFSSSEGSTEHVRAQQGLAGAGVGRSAKDRHIVAGDGRSRSGRHSRSRSRRMRDGEVRIPAAGENAGALAGISSGFGSGVVGGASRGGAHGGVGSSILFGGLASDAQSAGGQAPASDRAGSTPPRAEAGPVARGESAEVPARRSLWPSWRSGSGRQSGSVQGEDTPVERVVSGAGSRHARLSGSARASISGGDATPVSDGRVSGSLSARSPVARQASGDGFRVGGAASAVPPLRVRTGVSPMGNMAAFGDADGAAEGEQTARMTANSPEAREHRAACVRRNKARRSLERLFSLGQMMQRALDAVCQDEELDDLKMRVGVHIGDVVSAIIGRTSPRWHVFGPAVQQAEAMESTGVPGQIHCSAAAVDAYCTLPFVFDRHDIPAPRPNASKTSTHDIPEPALARVNAAAKSQFKLPKPTVGYHVRSAPLRGDAHRRRSRRELMGRAALMVDTDAPLRTGSSSSAALASAASRSDGAPALSARDATPGREAAGDATAPTSRPRAATAAGAAAVSGAGGATPGPAFGESPASGAPRGDHGGAPKLDADAAMQLLFDSRTTDGGSATSWDGKGSAAGSDASMRASRSDGRASRSAAGTGSGSRPGGPPTAAETSDDEEWTREALRGIETARAMTEAAKAMPGLPKQRWAGLAKAVLA</sequence>
<keyword evidence="5 8" id="KW-0472">Membrane</keyword>
<reference evidence="10 11" key="1">
    <citation type="submission" date="2019-07" db="EMBL/GenBank/DDBJ databases">
        <title>Genomes of Cafeteria roenbergensis.</title>
        <authorList>
            <person name="Fischer M.G."/>
            <person name="Hackl T."/>
            <person name="Roman M."/>
        </authorList>
    </citation>
    <scope>NUCLEOTIDE SEQUENCE [LARGE SCALE GENOMIC DNA]</scope>
    <source>
        <strain evidence="10 11">BVI</strain>
    </source>
</reference>
<feature type="region of interest" description="Disordered" evidence="7">
    <location>
        <begin position="910"/>
        <end position="1024"/>
    </location>
</feature>
<feature type="transmembrane region" description="Helical" evidence="8">
    <location>
        <begin position="555"/>
        <end position="576"/>
    </location>
</feature>
<evidence type="ECO:0000256" key="1">
    <source>
        <dbReference type="ARBA" id="ARBA00004370"/>
    </source>
</evidence>
<dbReference type="PANTHER" id="PTHR11920:SF335">
    <property type="entry name" value="GUANYLATE CYCLASE"/>
    <property type="match status" value="1"/>
</dbReference>
<feature type="compositionally biased region" description="Low complexity" evidence="7">
    <location>
        <begin position="955"/>
        <end position="967"/>
    </location>
</feature>
<feature type="transmembrane region" description="Helical" evidence="8">
    <location>
        <begin position="583"/>
        <end position="602"/>
    </location>
</feature>
<feature type="region of interest" description="Disordered" evidence="7">
    <location>
        <begin position="313"/>
        <end position="361"/>
    </location>
</feature>
<dbReference type="GO" id="GO:0000166">
    <property type="term" value="F:nucleotide binding"/>
    <property type="evidence" value="ECO:0007669"/>
    <property type="project" value="UniProtKB-KW"/>
</dbReference>
<gene>
    <name evidence="10" type="ORF">FNF29_06169</name>
</gene>
<comment type="subcellular location">
    <subcellularLocation>
        <location evidence="1">Membrane</location>
    </subcellularLocation>
</comment>
<evidence type="ECO:0000256" key="8">
    <source>
        <dbReference type="SAM" id="Phobius"/>
    </source>
</evidence>
<feature type="region of interest" description="Disordered" evidence="7">
    <location>
        <begin position="1256"/>
        <end position="1345"/>
    </location>
</feature>
<organism evidence="10 11">
    <name type="scientific">Cafeteria roenbergensis</name>
    <name type="common">Marine flagellate</name>
    <dbReference type="NCBI Taxonomy" id="33653"/>
    <lineage>
        <taxon>Eukaryota</taxon>
        <taxon>Sar</taxon>
        <taxon>Stramenopiles</taxon>
        <taxon>Bigyra</taxon>
        <taxon>Opalozoa</taxon>
        <taxon>Bicosoecida</taxon>
        <taxon>Cafeteriaceae</taxon>
        <taxon>Cafeteria</taxon>
    </lineage>
</organism>
<accession>A0A5A8CBB8</accession>
<dbReference type="GO" id="GO:0005886">
    <property type="term" value="C:plasma membrane"/>
    <property type="evidence" value="ECO:0007669"/>
    <property type="project" value="TreeGrafter"/>
</dbReference>
<dbReference type="EMBL" id="VLTN01000046">
    <property type="protein sequence ID" value="KAA0149081.1"/>
    <property type="molecule type" value="Genomic_DNA"/>
</dbReference>
<dbReference type="SMART" id="SM00044">
    <property type="entry name" value="CYCc"/>
    <property type="match status" value="1"/>
</dbReference>
<dbReference type="GO" id="GO:0004383">
    <property type="term" value="F:guanylate cyclase activity"/>
    <property type="evidence" value="ECO:0007669"/>
    <property type="project" value="TreeGrafter"/>
</dbReference>
<keyword evidence="11" id="KW-1185">Reference proteome</keyword>
<feature type="compositionally biased region" description="Low complexity" evidence="7">
    <location>
        <begin position="192"/>
        <end position="207"/>
    </location>
</feature>
<dbReference type="SUPFAM" id="SSF55073">
    <property type="entry name" value="Nucleotide cyclase"/>
    <property type="match status" value="1"/>
</dbReference>
<feature type="region of interest" description="Disordered" evidence="7">
    <location>
        <begin position="144"/>
        <end position="215"/>
    </location>
</feature>
<dbReference type="InterPro" id="IPR050401">
    <property type="entry name" value="Cyclic_nucleotide_synthase"/>
</dbReference>
<dbReference type="GO" id="GO:0004016">
    <property type="term" value="F:adenylate cyclase activity"/>
    <property type="evidence" value="ECO:0007669"/>
    <property type="project" value="TreeGrafter"/>
</dbReference>
<dbReference type="Pfam" id="PF00211">
    <property type="entry name" value="Guanylate_cyc"/>
    <property type="match status" value="2"/>
</dbReference>
<feature type="compositionally biased region" description="Low complexity" evidence="7">
    <location>
        <begin position="65"/>
        <end position="86"/>
    </location>
</feature>
<dbReference type="OMA" id="EMATHTV"/>
<feature type="compositionally biased region" description="Low complexity" evidence="7">
    <location>
        <begin position="105"/>
        <end position="119"/>
    </location>
</feature>
<evidence type="ECO:0000256" key="3">
    <source>
        <dbReference type="ARBA" id="ARBA00022741"/>
    </source>
</evidence>
<dbReference type="GO" id="GO:0035556">
    <property type="term" value="P:intracellular signal transduction"/>
    <property type="evidence" value="ECO:0007669"/>
    <property type="project" value="InterPro"/>
</dbReference>
<feature type="compositionally biased region" description="Low complexity" evidence="7">
    <location>
        <begin position="162"/>
        <end position="182"/>
    </location>
</feature>
<comment type="caution">
    <text evidence="10">The sequence shown here is derived from an EMBL/GenBank/DDBJ whole genome shotgun (WGS) entry which is preliminary data.</text>
</comment>
<dbReference type="GO" id="GO:0007168">
    <property type="term" value="P:receptor guanylyl cyclase signaling pathway"/>
    <property type="evidence" value="ECO:0007669"/>
    <property type="project" value="TreeGrafter"/>
</dbReference>
<keyword evidence="3" id="KW-0547">Nucleotide-binding</keyword>
<dbReference type="InterPro" id="IPR001054">
    <property type="entry name" value="A/G_cyclase"/>
</dbReference>